<dbReference type="SUPFAM" id="SSF53756">
    <property type="entry name" value="UDP-Glycosyltransferase/glycogen phosphorylase"/>
    <property type="match status" value="1"/>
</dbReference>
<dbReference type="InterPro" id="IPR001296">
    <property type="entry name" value="Glyco_trans_1"/>
</dbReference>
<proteinExistence type="predicted"/>
<dbReference type="PANTHER" id="PTHR12526:SF638">
    <property type="entry name" value="SPORE COAT PROTEIN SA"/>
    <property type="match status" value="1"/>
</dbReference>
<reference evidence="2 3" key="1">
    <citation type="submission" date="2017-06" db="EMBL/GenBank/DDBJ databases">
        <authorList>
            <person name="Kim H.J."/>
            <person name="Triplett B.A."/>
        </authorList>
    </citation>
    <scope>NUCLEOTIDE SEQUENCE [LARGE SCALE GENOMIC DNA]</scope>
    <source>
        <strain evidence="2 3">DSM 11445</strain>
    </source>
</reference>
<evidence type="ECO:0000313" key="2">
    <source>
        <dbReference type="EMBL" id="SNS46872.1"/>
    </source>
</evidence>
<dbReference type="PANTHER" id="PTHR12526">
    <property type="entry name" value="GLYCOSYLTRANSFERASE"/>
    <property type="match status" value="1"/>
</dbReference>
<feature type="domain" description="Glycosyl transferase family 1" evidence="1">
    <location>
        <begin position="466"/>
        <end position="619"/>
    </location>
</feature>
<keyword evidence="2" id="KW-0808">Transferase</keyword>
<dbReference type="GO" id="GO:0016757">
    <property type="term" value="F:glycosyltransferase activity"/>
    <property type="evidence" value="ECO:0007669"/>
    <property type="project" value="InterPro"/>
</dbReference>
<dbReference type="AlphaFoldDB" id="A0A239ESJ7"/>
<sequence>MVSLAEQINLSNNGLPLPDGVSQEIFDLSRNIKRSEMAADILQRLEPVLKDYRADRNIAVACGLLLEKTGTERDMRSLWDHLQGRYPEDGLALRMLMRWYRRDGRVADGIDHIARLYPDCWRTLSQARIALPGLVELKAWDELDQLWATLSVLHPQDRSLRMDYIKALLEQSRFIDAATVAKGVYARERMGRASQEMLATVEHKAGMMAKYNLSHSATVIDEIFSRAPSPRPRACAPKIVFFSGQLGTGGAERQMTRIACAFKERSKRHASPTPEVWVKHTNPATGADFYRPMMAEADVPVRVLAEERQIQTAELGGISSELAELIDLLAPDVHRHTCQLLRHFRAHQTDVAYLWQDGGIVQSAIAAVLAGVPRIVTSFRGLPPNLRPTFYRDELPVLYTALARMPHVTLTANSQKAATAYEDWLALAPGTVQVIPNAVNIMSSDGDQTDTALWSDILRQTEPCTKTVLGVFRFDTNKRPLQWIETAARYLARHDDTRFVMLGDGALLPEARALIETLGLSHRVFAVGIRSNVGFYMHRADLLMHLAQMEGLPNVLIESQLVGTPVLATPAGGTDEVVEQGVTGVILSAADTLPEQELDTALASLLTDPDRLARFGATAMAHSVDRFSVETILNRTSDLFNTIETAKTIEQAY</sequence>
<protein>
    <submittedName>
        <fullName evidence="2">Glycosyltransferase involved in cell wall bisynthesis</fullName>
    </submittedName>
</protein>
<dbReference type="EMBL" id="FZON01000016">
    <property type="protein sequence ID" value="SNS46872.1"/>
    <property type="molecule type" value="Genomic_DNA"/>
</dbReference>
<dbReference type="OrthoDB" id="9790710at2"/>
<name>A0A239ESJ7_9RHOB</name>
<dbReference type="Gene3D" id="3.40.50.2000">
    <property type="entry name" value="Glycogen Phosphorylase B"/>
    <property type="match status" value="2"/>
</dbReference>
<dbReference type="RefSeq" id="WP_089277806.1">
    <property type="nucleotide sequence ID" value="NZ_FZON01000016.1"/>
</dbReference>
<dbReference type="CDD" id="cd03811">
    <property type="entry name" value="GT4_GT28_WabH-like"/>
    <property type="match status" value="1"/>
</dbReference>
<dbReference type="Proteomes" id="UP000198440">
    <property type="component" value="Unassembled WGS sequence"/>
</dbReference>
<evidence type="ECO:0000313" key="3">
    <source>
        <dbReference type="Proteomes" id="UP000198440"/>
    </source>
</evidence>
<gene>
    <name evidence="2" type="ORF">SAMN04488078_101633</name>
</gene>
<dbReference type="Pfam" id="PF00534">
    <property type="entry name" value="Glycos_transf_1"/>
    <property type="match status" value="1"/>
</dbReference>
<accession>A0A239ESJ7</accession>
<organism evidence="2 3">
    <name type="scientific">Antarctobacter heliothermus</name>
    <dbReference type="NCBI Taxonomy" id="74033"/>
    <lineage>
        <taxon>Bacteria</taxon>
        <taxon>Pseudomonadati</taxon>
        <taxon>Pseudomonadota</taxon>
        <taxon>Alphaproteobacteria</taxon>
        <taxon>Rhodobacterales</taxon>
        <taxon>Roseobacteraceae</taxon>
        <taxon>Antarctobacter</taxon>
    </lineage>
</organism>
<evidence type="ECO:0000259" key="1">
    <source>
        <dbReference type="Pfam" id="PF00534"/>
    </source>
</evidence>